<reference evidence="2 3" key="1">
    <citation type="journal article" date="2016" name="Nat. Commun.">
        <title>Extremotolerant tardigrade genome and improved radiotolerance of human cultured cells by tardigrade-unique protein.</title>
        <authorList>
            <person name="Hashimoto T."/>
            <person name="Horikawa D.D."/>
            <person name="Saito Y."/>
            <person name="Kuwahara H."/>
            <person name="Kozuka-Hata H."/>
            <person name="Shin-I T."/>
            <person name="Minakuchi Y."/>
            <person name="Ohishi K."/>
            <person name="Motoyama A."/>
            <person name="Aizu T."/>
            <person name="Enomoto A."/>
            <person name="Kondo K."/>
            <person name="Tanaka S."/>
            <person name="Hara Y."/>
            <person name="Koshikawa S."/>
            <person name="Sagara H."/>
            <person name="Miura T."/>
            <person name="Yokobori S."/>
            <person name="Miyagawa K."/>
            <person name="Suzuki Y."/>
            <person name="Kubo T."/>
            <person name="Oyama M."/>
            <person name="Kohara Y."/>
            <person name="Fujiyama A."/>
            <person name="Arakawa K."/>
            <person name="Katayama T."/>
            <person name="Toyoda A."/>
            <person name="Kunieda T."/>
        </authorList>
    </citation>
    <scope>NUCLEOTIDE SEQUENCE [LARGE SCALE GENOMIC DNA]</scope>
    <source>
        <strain evidence="2 3">YOKOZUNA-1</strain>
    </source>
</reference>
<keyword evidence="3" id="KW-1185">Reference proteome</keyword>
<evidence type="ECO:0000256" key="1">
    <source>
        <dbReference type="SAM" id="SignalP"/>
    </source>
</evidence>
<keyword evidence="1" id="KW-0732">Signal</keyword>
<dbReference type="EMBL" id="BDGG01000002">
    <property type="protein sequence ID" value="GAU93140.1"/>
    <property type="molecule type" value="Genomic_DNA"/>
</dbReference>
<accession>A0A1D1UX21</accession>
<gene>
    <name evidence="2" type="primary">RvY_05126-1</name>
    <name evidence="2" type="synonym">RvY_05126.1</name>
    <name evidence="2" type="ORF">RvY_05126</name>
</gene>
<organism evidence="2 3">
    <name type="scientific">Ramazzottius varieornatus</name>
    <name type="common">Water bear</name>
    <name type="synonym">Tardigrade</name>
    <dbReference type="NCBI Taxonomy" id="947166"/>
    <lineage>
        <taxon>Eukaryota</taxon>
        <taxon>Metazoa</taxon>
        <taxon>Ecdysozoa</taxon>
        <taxon>Tardigrada</taxon>
        <taxon>Eutardigrada</taxon>
        <taxon>Parachela</taxon>
        <taxon>Hypsibioidea</taxon>
        <taxon>Ramazzottiidae</taxon>
        <taxon>Ramazzottius</taxon>
    </lineage>
</organism>
<proteinExistence type="predicted"/>
<evidence type="ECO:0000313" key="2">
    <source>
        <dbReference type="EMBL" id="GAU93140.1"/>
    </source>
</evidence>
<feature type="chain" id="PRO_5008897728" evidence="1">
    <location>
        <begin position="20"/>
        <end position="54"/>
    </location>
</feature>
<comment type="caution">
    <text evidence="2">The sequence shown here is derived from an EMBL/GenBank/DDBJ whole genome shotgun (WGS) entry which is preliminary data.</text>
</comment>
<protein>
    <submittedName>
        <fullName evidence="2">Uncharacterized protein</fullName>
    </submittedName>
</protein>
<dbReference type="AlphaFoldDB" id="A0A1D1UX21"/>
<dbReference type="Proteomes" id="UP000186922">
    <property type="component" value="Unassembled WGS sequence"/>
</dbReference>
<feature type="signal peptide" evidence="1">
    <location>
        <begin position="1"/>
        <end position="19"/>
    </location>
</feature>
<name>A0A1D1UX21_RAMVA</name>
<sequence>MDLMVTAIGLILMWPPGPAARSLHPIASASGVGPNTCLKVSCNKELDKSRYPWE</sequence>
<evidence type="ECO:0000313" key="3">
    <source>
        <dbReference type="Proteomes" id="UP000186922"/>
    </source>
</evidence>